<evidence type="ECO:0000313" key="2">
    <source>
        <dbReference type="EMBL" id="MVA98174.1"/>
    </source>
</evidence>
<dbReference type="Proteomes" id="UP000463224">
    <property type="component" value="Unassembled WGS sequence"/>
</dbReference>
<organism evidence="2 3">
    <name type="scientific">Nitratireductor arenosus</name>
    <dbReference type="NCBI Taxonomy" id="2682096"/>
    <lineage>
        <taxon>Bacteria</taxon>
        <taxon>Pseudomonadati</taxon>
        <taxon>Pseudomonadota</taxon>
        <taxon>Alphaproteobacteria</taxon>
        <taxon>Hyphomicrobiales</taxon>
        <taxon>Phyllobacteriaceae</taxon>
        <taxon>Nitratireductor</taxon>
    </lineage>
</organism>
<protein>
    <submittedName>
        <fullName evidence="2">Uncharacterized protein</fullName>
    </submittedName>
</protein>
<keyword evidence="3" id="KW-1185">Reference proteome</keyword>
<proteinExistence type="predicted"/>
<sequence length="89" mass="10178">MLAAALVAAGVACGGMESALAIDGDAQIRAERQRLEQEGRHTESEVLEAERRRRAFERKRQRFNLQRRKEATTPPARLEVPVMKPRQYF</sequence>
<name>A0A844QHT6_9HYPH</name>
<dbReference type="RefSeq" id="WP_156713139.1">
    <property type="nucleotide sequence ID" value="NZ_WPHG01000003.1"/>
</dbReference>
<gene>
    <name evidence="2" type="ORF">GN330_13065</name>
</gene>
<evidence type="ECO:0000313" key="3">
    <source>
        <dbReference type="Proteomes" id="UP000463224"/>
    </source>
</evidence>
<evidence type="ECO:0000256" key="1">
    <source>
        <dbReference type="SAM" id="MobiDB-lite"/>
    </source>
</evidence>
<dbReference type="EMBL" id="WPHG01000003">
    <property type="protein sequence ID" value="MVA98174.1"/>
    <property type="molecule type" value="Genomic_DNA"/>
</dbReference>
<reference evidence="2 3" key="1">
    <citation type="submission" date="2019-12" db="EMBL/GenBank/DDBJ databases">
        <title>Nitratireductor arenosus sp. nov., Isolated from sea sand, Jeju island, South Korea.</title>
        <authorList>
            <person name="Kim W."/>
        </authorList>
    </citation>
    <scope>NUCLEOTIDE SEQUENCE [LARGE SCALE GENOMIC DNA]</scope>
    <source>
        <strain evidence="2 3">CAU 1489</strain>
    </source>
</reference>
<dbReference type="AlphaFoldDB" id="A0A844QHT6"/>
<feature type="region of interest" description="Disordered" evidence="1">
    <location>
        <begin position="64"/>
        <end position="89"/>
    </location>
</feature>
<comment type="caution">
    <text evidence="2">The sequence shown here is derived from an EMBL/GenBank/DDBJ whole genome shotgun (WGS) entry which is preliminary data.</text>
</comment>
<accession>A0A844QHT6</accession>